<comment type="caution">
    <text evidence="1">The sequence shown here is derived from an EMBL/GenBank/DDBJ whole genome shotgun (WGS) entry which is preliminary data.</text>
</comment>
<evidence type="ECO:0000313" key="1">
    <source>
        <dbReference type="EMBL" id="MCF3945670.1"/>
    </source>
</evidence>
<dbReference type="Proteomes" id="UP001521209">
    <property type="component" value="Unassembled WGS sequence"/>
</dbReference>
<gene>
    <name evidence="1" type="ORF">L2A60_03090</name>
</gene>
<sequence length="251" mass="27496">MADGTTIYITGGSHLEAIGRGTPLVGSEISVKAFSFFDPNFQPGVVYSDGHFVYNQKLVDALANEVARRPPDCIVAAIGNSNDFEIGAIKMPAPFDFVDPDDDGDGSELAGQLVPHDILVKHFAHIQRLAMEFIGWVRPFYGGPVIVPSVPPPIASQERLAAFIPPSWREDMEKNGLNSPAFRRKLWKTNTKAMEQEATKAGAIYLPPPLACFDTDGSLSERFVSDAFHGNADYGRLIVEQVLDRFKSSEQ</sequence>
<keyword evidence="2" id="KW-1185">Reference proteome</keyword>
<organism evidence="1 2">
    <name type="scientific">Acidiphilium iwatense</name>
    <dbReference type="NCBI Taxonomy" id="768198"/>
    <lineage>
        <taxon>Bacteria</taxon>
        <taxon>Pseudomonadati</taxon>
        <taxon>Pseudomonadota</taxon>
        <taxon>Alphaproteobacteria</taxon>
        <taxon>Acetobacterales</taxon>
        <taxon>Acidocellaceae</taxon>
        <taxon>Acidiphilium</taxon>
    </lineage>
</organism>
<dbReference type="EMBL" id="JAKGBZ010000003">
    <property type="protein sequence ID" value="MCF3945670.1"/>
    <property type="molecule type" value="Genomic_DNA"/>
</dbReference>
<name>A0ABS9DV82_9PROT</name>
<accession>A0ABS9DV82</accession>
<reference evidence="1 2" key="1">
    <citation type="submission" date="2022-01" db="EMBL/GenBank/DDBJ databases">
        <authorList>
            <person name="Won M."/>
            <person name="Kim S.-J."/>
            <person name="Kwon S.-W."/>
        </authorList>
    </citation>
    <scope>NUCLEOTIDE SEQUENCE [LARGE SCALE GENOMIC DNA]</scope>
    <source>
        <strain evidence="1 2">KCTC 23505</strain>
    </source>
</reference>
<evidence type="ECO:0008006" key="3">
    <source>
        <dbReference type="Google" id="ProtNLM"/>
    </source>
</evidence>
<evidence type="ECO:0000313" key="2">
    <source>
        <dbReference type="Proteomes" id="UP001521209"/>
    </source>
</evidence>
<proteinExistence type="predicted"/>
<protein>
    <recommendedName>
        <fullName evidence="3">SGNH hydrolase-type esterase domain-containing protein</fullName>
    </recommendedName>
</protein>